<dbReference type="EMBL" id="CACQ02000820">
    <property type="protein sequence ID" value="CCF33592.1"/>
    <property type="molecule type" value="Genomic_DNA"/>
</dbReference>
<dbReference type="GO" id="GO:0008270">
    <property type="term" value="F:zinc ion binding"/>
    <property type="evidence" value="ECO:0007669"/>
    <property type="project" value="UniProtKB-KW"/>
</dbReference>
<evidence type="ECO:0000313" key="3">
    <source>
        <dbReference type="EMBL" id="CCF33592.1"/>
    </source>
</evidence>
<keyword evidence="6" id="KW-1185">Reference proteome</keyword>
<dbReference type="RefSeq" id="XP_018153876.1">
    <property type="nucleotide sequence ID" value="XM_018307035.1"/>
</dbReference>
<reference evidence="3" key="1">
    <citation type="submission" date="2011-12" db="EMBL/GenBank/DDBJ databases">
        <title>The genome sequence of Colletotrichum higginsianum IMI 34906.</title>
        <authorList>
            <person name="Ma L.-J."/>
            <person name="O'Connell R."/>
            <person name="van Themaat E.V.L."/>
            <person name="Stueber K."/>
            <person name="Young S.K."/>
            <person name="Zeng Q."/>
            <person name="Gargeya S."/>
            <person name="Fitzgerald M."/>
            <person name="Haas B."/>
            <person name="Abouelleil A."/>
            <person name="Alvarado L."/>
            <person name="Arachchi H.M."/>
            <person name="Berlin A."/>
            <person name="Chapman S.B."/>
            <person name="Gearin G."/>
            <person name="Goldberg J."/>
            <person name="Griggs A."/>
            <person name="Gujja S."/>
            <person name="Hansen M."/>
            <person name="Heiman D."/>
            <person name="Howarth C."/>
            <person name="Larimer J."/>
            <person name="Lui A."/>
            <person name="MacDonald P.J.P."/>
            <person name="McCowen C."/>
            <person name="Montmayeur A."/>
            <person name="Murphy C."/>
            <person name="Neiman D."/>
            <person name="Pearson M."/>
            <person name="Priest M."/>
            <person name="Roberts A."/>
            <person name="Saif S."/>
            <person name="Shea T."/>
            <person name="Sisk P."/>
            <person name="Stolte C."/>
            <person name="Sykes S."/>
            <person name="Wortman J."/>
            <person name="Nusbaum C."/>
            <person name="Birren B."/>
        </authorList>
    </citation>
    <scope>NUCLEOTIDE SEQUENCE [LARGE SCALE GENOMIC DNA]</scope>
    <source>
        <strain evidence="3">IMI 349063</strain>
    </source>
</reference>
<evidence type="ECO:0000256" key="1">
    <source>
        <dbReference type="PROSITE-ProRule" id="PRU00042"/>
    </source>
</evidence>
<sequence length="395" mass="44074">MCDPASHCSRCCCWRSCRHSMTEEHGYDWSPAINYRFQSLTSSVGHPFDPPYFLNFADLTSQAMDVSRHCPRTKSWLWDLDASRVYCQNSLWDLGKDSPTANSNVGVGSRFDPCDLIPFASQNQSIQGVQSEATFLEAGARPEIDFSLSSFMDDSRTFPLESSGTQDFHTESHLATSFLAGLDVAGEIDAFSPNGSFASGTLPVAPEDDRLGSTIDIASRTSLAEESMMLGLDPADELGWGLPFDQRVSSEDQPIRISPAYTSASDYVFENPACENTKGARRLSFTSGELQYPMGCSFPGCSSKVLFVRRCDLAKHYRQHSKRFFCRIAGCQMSEASSKSAKNSRMSVGFSLKKDRLRHEQKHNPAILCVHCDRIFSREDNLRDHVKRRHRASSD</sequence>
<dbReference type="Proteomes" id="UP000092177">
    <property type="component" value="Chromosome 8"/>
</dbReference>
<dbReference type="VEuPathDB" id="FungiDB:CH63R_12061"/>
<dbReference type="eggNOG" id="ENOG502STQI">
    <property type="taxonomic scope" value="Eukaryota"/>
</dbReference>
<feature type="domain" description="C2H2-type" evidence="2">
    <location>
        <begin position="367"/>
        <end position="395"/>
    </location>
</feature>
<name>H1V041_COLHI</name>
<keyword evidence="1" id="KW-0863">Zinc-finger</keyword>
<dbReference type="Proteomes" id="UP000007174">
    <property type="component" value="Unassembled WGS sequence"/>
</dbReference>
<dbReference type="PROSITE" id="PS50157">
    <property type="entry name" value="ZINC_FINGER_C2H2_2"/>
    <property type="match status" value="1"/>
</dbReference>
<evidence type="ECO:0000313" key="6">
    <source>
        <dbReference type="Proteomes" id="UP000092177"/>
    </source>
</evidence>
<dbReference type="PROSITE" id="PS00028">
    <property type="entry name" value="ZINC_FINGER_C2H2_1"/>
    <property type="match status" value="1"/>
</dbReference>
<evidence type="ECO:0000259" key="2">
    <source>
        <dbReference type="PROSITE" id="PS50157"/>
    </source>
</evidence>
<keyword evidence="1" id="KW-0862">Zinc</keyword>
<protein>
    <submittedName>
        <fullName evidence="3">C2H2 type zinc finger protein</fullName>
    </submittedName>
</protein>
<reference evidence="5" key="2">
    <citation type="journal article" date="2012" name="Nat. Genet.">
        <title>Lifestyle transitions in plant pathogenic Colletotrichum fungi deciphered by genome and transcriptome analyses.</title>
        <authorList>
            <person name="O'Connell R.J."/>
            <person name="Thon M.R."/>
            <person name="Hacquard S."/>
            <person name="Amyotte S.G."/>
            <person name="Kleemann J."/>
            <person name="Torres M.F."/>
            <person name="Damm U."/>
            <person name="Buiate E.A."/>
            <person name="Epstein L."/>
            <person name="Alkan N."/>
            <person name="Altmueller J."/>
            <person name="Alvarado-Balderrama L."/>
            <person name="Bauser C.A."/>
            <person name="Becker C."/>
            <person name="Birren B.W."/>
            <person name="Chen Z."/>
            <person name="Choi J."/>
            <person name="Crouch J.A."/>
            <person name="Duvick J.P."/>
            <person name="Farman M.A."/>
            <person name="Gan P."/>
            <person name="Heiman D."/>
            <person name="Henrissat B."/>
            <person name="Howard R.J."/>
            <person name="Kabbage M."/>
            <person name="Koch C."/>
            <person name="Kracher B."/>
            <person name="Kubo Y."/>
            <person name="Law A.D."/>
            <person name="Lebrun M.-H."/>
            <person name="Lee Y.-H."/>
            <person name="Miyara I."/>
            <person name="Moore N."/>
            <person name="Neumann U."/>
            <person name="Nordstroem K."/>
            <person name="Panaccione D.G."/>
            <person name="Panstruga R."/>
            <person name="Place M."/>
            <person name="Proctor R.H."/>
            <person name="Prusky D."/>
            <person name="Rech G."/>
            <person name="Reinhardt R."/>
            <person name="Rollins J.A."/>
            <person name="Rounsley S."/>
            <person name="Schardl C.L."/>
            <person name="Schwartz D.C."/>
            <person name="Shenoy N."/>
            <person name="Shirasu K."/>
            <person name="Sikhakolli U.R."/>
            <person name="Stueber K."/>
            <person name="Sukno S.A."/>
            <person name="Sweigard J.A."/>
            <person name="Takano Y."/>
            <person name="Takahara H."/>
            <person name="Trail F."/>
            <person name="van der Does H.C."/>
            <person name="Voll L.M."/>
            <person name="Will I."/>
            <person name="Young S."/>
            <person name="Zeng Q."/>
            <person name="Zhang J."/>
            <person name="Zhou S."/>
            <person name="Dickman M.B."/>
            <person name="Schulze-Lefert P."/>
            <person name="Ver Loren van Themaat E."/>
            <person name="Ma L.-J."/>
            <person name="Vaillancourt L.J."/>
        </authorList>
    </citation>
    <scope>NUCLEOTIDE SEQUENCE [LARGE SCALE GENOMIC DNA]</scope>
    <source>
        <strain evidence="5">IMI 349063</strain>
    </source>
</reference>
<evidence type="ECO:0000313" key="4">
    <source>
        <dbReference type="EMBL" id="OBR05358.1"/>
    </source>
</evidence>
<reference evidence="4" key="3">
    <citation type="submission" date="2016-02" db="EMBL/GenBank/DDBJ databases">
        <title>Resequencing and annotation of the Colletotrichum higginsianum genome.</title>
        <authorList>
            <person name="O'Connell R."/>
            <person name="Zambounis A."/>
            <person name="Thon M."/>
            <person name="Dallery J.-F."/>
        </authorList>
    </citation>
    <scope>NUCLEOTIDE SEQUENCE [LARGE SCALE GENOMIC DNA]</scope>
    <source>
        <strain evidence="4">IMI 349063</strain>
    </source>
</reference>
<reference evidence="6" key="4">
    <citation type="journal article" date="2017" name="BMC Genomics">
        <title>Gapless genome assembly of Colletotrichum higginsianum reveals chromosome structure and association of transposable elements with secondary metabolite gene clusters.</title>
        <authorList>
            <person name="Dallery J.-F."/>
            <person name="Lapalu N."/>
            <person name="Zampounis A."/>
            <person name="Pigne S."/>
            <person name="Luyten I."/>
            <person name="Amselem J."/>
            <person name="Wittenberg A.H.J."/>
            <person name="Zhou S."/>
            <person name="de Queiroz M.V."/>
            <person name="Robin G.P."/>
            <person name="Auger A."/>
            <person name="Hainaut M."/>
            <person name="Henrissat B."/>
            <person name="Kim K.-T."/>
            <person name="Lee Y.-H."/>
            <person name="Lespinet O."/>
            <person name="Schwartz D.C."/>
            <person name="Thon M.R."/>
            <person name="O'Connell R.J."/>
        </authorList>
    </citation>
    <scope>NUCLEOTIDE SEQUENCE [LARGE SCALE GENOMIC DNA]</scope>
    <source>
        <strain evidence="6">IMI 349063</strain>
    </source>
</reference>
<organism evidence="3 5">
    <name type="scientific">Colletotrichum higginsianum (strain IMI 349063)</name>
    <name type="common">Crucifer anthracnose fungus</name>
    <dbReference type="NCBI Taxonomy" id="759273"/>
    <lineage>
        <taxon>Eukaryota</taxon>
        <taxon>Fungi</taxon>
        <taxon>Dikarya</taxon>
        <taxon>Ascomycota</taxon>
        <taxon>Pezizomycotina</taxon>
        <taxon>Sordariomycetes</taxon>
        <taxon>Hypocreomycetidae</taxon>
        <taxon>Glomerellales</taxon>
        <taxon>Glomerellaceae</taxon>
        <taxon>Colletotrichum</taxon>
        <taxon>Colletotrichum destructivum species complex</taxon>
    </lineage>
</organism>
<keyword evidence="1" id="KW-0479">Metal-binding</keyword>
<gene>
    <name evidence="3" type="ORF">CH063_05753</name>
    <name evidence="4" type="ORF">CH63R_12061</name>
</gene>
<accession>H1V041</accession>
<dbReference type="SMART" id="SM00355">
    <property type="entry name" value="ZnF_C2H2"/>
    <property type="match status" value="3"/>
</dbReference>
<dbReference type="Gene3D" id="3.30.160.60">
    <property type="entry name" value="Classic Zinc Finger"/>
    <property type="match status" value="1"/>
</dbReference>
<dbReference type="AlphaFoldDB" id="H1V041"/>
<dbReference type="KEGG" id="chig:CH63R_12061"/>
<dbReference type="HOGENOM" id="CLU_698311_0_0_1"/>
<dbReference type="InterPro" id="IPR013087">
    <property type="entry name" value="Znf_C2H2_type"/>
</dbReference>
<dbReference type="EMBL" id="LTAN01000008">
    <property type="protein sequence ID" value="OBR05358.1"/>
    <property type="molecule type" value="Genomic_DNA"/>
</dbReference>
<dbReference type="GeneID" id="28871142"/>
<dbReference type="STRING" id="759273.H1V041"/>
<proteinExistence type="predicted"/>
<evidence type="ECO:0000313" key="5">
    <source>
        <dbReference type="Proteomes" id="UP000007174"/>
    </source>
</evidence>